<dbReference type="Proteomes" id="UP001150925">
    <property type="component" value="Unassembled WGS sequence"/>
</dbReference>
<feature type="transmembrane region" description="Helical" evidence="8">
    <location>
        <begin position="68"/>
        <end position="86"/>
    </location>
</feature>
<feature type="non-terminal residue" evidence="10">
    <location>
        <position position="278"/>
    </location>
</feature>
<dbReference type="PROSITE" id="PS50850">
    <property type="entry name" value="MFS"/>
    <property type="match status" value="1"/>
</dbReference>
<comment type="similarity">
    <text evidence="2">Belongs to the major facilitator superfamily. Vesicular transporter family.</text>
</comment>
<feature type="transmembrane region" description="Helical" evidence="8">
    <location>
        <begin position="42"/>
        <end position="62"/>
    </location>
</feature>
<comment type="caution">
    <text evidence="10">The sequence shown here is derived from an EMBL/GenBank/DDBJ whole genome shotgun (WGS) entry which is preliminary data.</text>
</comment>
<feature type="transmembrane region" description="Helical" evidence="8">
    <location>
        <begin position="12"/>
        <end position="30"/>
    </location>
</feature>
<dbReference type="EMBL" id="JANBPY010000346">
    <property type="protein sequence ID" value="KAJ1967390.1"/>
    <property type="molecule type" value="Genomic_DNA"/>
</dbReference>
<keyword evidence="4 8" id="KW-0812">Transmembrane</keyword>
<accession>A0A9W8AXB0</accession>
<feature type="compositionally biased region" description="Polar residues" evidence="7">
    <location>
        <begin position="180"/>
        <end position="189"/>
    </location>
</feature>
<evidence type="ECO:0000256" key="7">
    <source>
        <dbReference type="SAM" id="MobiDB-lite"/>
    </source>
</evidence>
<gene>
    <name evidence="10" type="ORF">IWQ62_001896</name>
</gene>
<proteinExistence type="inferred from homology"/>
<evidence type="ECO:0000313" key="10">
    <source>
        <dbReference type="EMBL" id="KAJ1967390.1"/>
    </source>
</evidence>
<dbReference type="GO" id="GO:0016020">
    <property type="term" value="C:membrane"/>
    <property type="evidence" value="ECO:0007669"/>
    <property type="project" value="UniProtKB-SubCell"/>
</dbReference>
<dbReference type="SUPFAM" id="SSF103473">
    <property type="entry name" value="MFS general substrate transporter"/>
    <property type="match status" value="1"/>
</dbReference>
<keyword evidence="3" id="KW-0813">Transport</keyword>
<evidence type="ECO:0000256" key="8">
    <source>
        <dbReference type="SAM" id="Phobius"/>
    </source>
</evidence>
<comment type="subcellular location">
    <subcellularLocation>
        <location evidence="1">Membrane</location>
        <topology evidence="1">Multi-pass membrane protein</topology>
    </subcellularLocation>
</comment>
<dbReference type="PANTHER" id="PTHR23506:SF23">
    <property type="entry name" value="GH10249P"/>
    <property type="match status" value="1"/>
</dbReference>
<reference evidence="10" key="1">
    <citation type="submission" date="2022-07" db="EMBL/GenBank/DDBJ databases">
        <title>Phylogenomic reconstructions and comparative analyses of Kickxellomycotina fungi.</title>
        <authorList>
            <person name="Reynolds N.K."/>
            <person name="Stajich J.E."/>
            <person name="Barry K."/>
            <person name="Grigoriev I.V."/>
            <person name="Crous P."/>
            <person name="Smith M.E."/>
        </authorList>
    </citation>
    <scope>NUCLEOTIDE SEQUENCE</scope>
    <source>
        <strain evidence="10">RSA 1196</strain>
    </source>
</reference>
<dbReference type="InterPro" id="IPR020846">
    <property type="entry name" value="MFS_dom"/>
</dbReference>
<evidence type="ECO:0000259" key="9">
    <source>
        <dbReference type="PROSITE" id="PS50850"/>
    </source>
</evidence>
<evidence type="ECO:0000313" key="11">
    <source>
        <dbReference type="Proteomes" id="UP001150925"/>
    </source>
</evidence>
<dbReference type="InterPro" id="IPR036259">
    <property type="entry name" value="MFS_trans_sf"/>
</dbReference>
<dbReference type="Pfam" id="PF07690">
    <property type="entry name" value="MFS_1"/>
    <property type="match status" value="1"/>
</dbReference>
<sequence length="278" mass="29727">MVDTISSASGLLFGLYALGLMVGGVVFGYMSDRYQVRHVPMCLMLLILAVSTVLLGVANAYWQLVVGRLIQGMAGGGTWAISFGMITDIYSPTESIRLVGTVMACSAMGTLLGPTLGGFLYEAGGRKAPFIFGGCLVALDLVLRLLIGETVGWNERMAARAENQTRSPSSEESGFMLEAGSSSPEGQSDGTRDSPYGLSEKDGANTVPYLWSVSLARSSMPHLPLFRPPSIRPGEKVPNLMSHRNASSATMPVLGRPAVPKQRRDMVMHPLARFSSHP</sequence>
<feature type="domain" description="Major facilitator superfamily (MFS) profile" evidence="9">
    <location>
        <begin position="1"/>
        <end position="278"/>
    </location>
</feature>
<evidence type="ECO:0000256" key="1">
    <source>
        <dbReference type="ARBA" id="ARBA00004141"/>
    </source>
</evidence>
<feature type="compositionally biased region" description="Polar residues" evidence="7">
    <location>
        <begin position="162"/>
        <end position="172"/>
    </location>
</feature>
<evidence type="ECO:0000256" key="4">
    <source>
        <dbReference type="ARBA" id="ARBA00022692"/>
    </source>
</evidence>
<protein>
    <recommendedName>
        <fullName evidence="9">Major facilitator superfamily (MFS) profile domain-containing protein</fullName>
    </recommendedName>
</protein>
<evidence type="ECO:0000256" key="3">
    <source>
        <dbReference type="ARBA" id="ARBA00022448"/>
    </source>
</evidence>
<dbReference type="InterPro" id="IPR001958">
    <property type="entry name" value="Tet-R_TetA/multi-R_MdtG-like"/>
</dbReference>
<feature type="region of interest" description="Disordered" evidence="7">
    <location>
        <begin position="160"/>
        <end position="201"/>
    </location>
</feature>
<dbReference type="Gene3D" id="1.20.1250.20">
    <property type="entry name" value="MFS general substrate transporter like domains"/>
    <property type="match status" value="1"/>
</dbReference>
<name>A0A9W8AXB0_9FUNG</name>
<evidence type="ECO:0000256" key="5">
    <source>
        <dbReference type="ARBA" id="ARBA00022989"/>
    </source>
</evidence>
<evidence type="ECO:0000256" key="2">
    <source>
        <dbReference type="ARBA" id="ARBA00006829"/>
    </source>
</evidence>
<dbReference type="GO" id="GO:0022857">
    <property type="term" value="F:transmembrane transporter activity"/>
    <property type="evidence" value="ECO:0007669"/>
    <property type="project" value="InterPro"/>
</dbReference>
<keyword evidence="6 8" id="KW-0472">Membrane</keyword>
<dbReference type="OrthoDB" id="5086884at2759"/>
<keyword evidence="5 8" id="KW-1133">Transmembrane helix</keyword>
<feature type="transmembrane region" description="Helical" evidence="8">
    <location>
        <begin position="98"/>
        <end position="121"/>
    </location>
</feature>
<dbReference type="InterPro" id="IPR011701">
    <property type="entry name" value="MFS"/>
</dbReference>
<dbReference type="PRINTS" id="PR01035">
    <property type="entry name" value="TCRTETA"/>
</dbReference>
<dbReference type="AlphaFoldDB" id="A0A9W8AXB0"/>
<dbReference type="InterPro" id="IPR050930">
    <property type="entry name" value="MFS_Vesicular_Transporter"/>
</dbReference>
<feature type="transmembrane region" description="Helical" evidence="8">
    <location>
        <begin position="127"/>
        <end position="147"/>
    </location>
</feature>
<keyword evidence="11" id="KW-1185">Reference proteome</keyword>
<dbReference type="PANTHER" id="PTHR23506">
    <property type="entry name" value="GH10249P"/>
    <property type="match status" value="1"/>
</dbReference>
<organism evidence="10 11">
    <name type="scientific">Dispira parvispora</name>
    <dbReference type="NCBI Taxonomy" id="1520584"/>
    <lineage>
        <taxon>Eukaryota</taxon>
        <taxon>Fungi</taxon>
        <taxon>Fungi incertae sedis</taxon>
        <taxon>Zoopagomycota</taxon>
        <taxon>Kickxellomycotina</taxon>
        <taxon>Dimargaritomycetes</taxon>
        <taxon>Dimargaritales</taxon>
        <taxon>Dimargaritaceae</taxon>
        <taxon>Dispira</taxon>
    </lineage>
</organism>
<evidence type="ECO:0000256" key="6">
    <source>
        <dbReference type="ARBA" id="ARBA00023136"/>
    </source>
</evidence>